<feature type="chain" id="PRO_5001948734" evidence="1">
    <location>
        <begin position="23"/>
        <end position="728"/>
    </location>
</feature>
<evidence type="ECO:0000313" key="3">
    <source>
        <dbReference type="EMBL" id="KGJ92306.1"/>
    </source>
</evidence>
<accession>A0A099KP81</accession>
<comment type="caution">
    <text evidence="3">The sequence shown here is derived from an EMBL/GenBank/DDBJ whole genome shotgun (WGS) entry which is preliminary data.</text>
</comment>
<feature type="domain" description="Peptidase C-terminal archaeal/bacterial" evidence="2">
    <location>
        <begin position="638"/>
        <end position="712"/>
    </location>
</feature>
<feature type="domain" description="Peptidase C-terminal archaeal/bacterial" evidence="2">
    <location>
        <begin position="524"/>
        <end position="597"/>
    </location>
</feature>
<proteinExistence type="predicted"/>
<protein>
    <submittedName>
        <fullName evidence="3">Peptidase domain protein</fullName>
    </submittedName>
</protein>
<dbReference type="PATRIC" id="fig|28229.3.peg.2445"/>
<evidence type="ECO:0000313" key="4">
    <source>
        <dbReference type="Proteomes" id="UP000029868"/>
    </source>
</evidence>
<sequence>MKISFIQSIAACSVLLATQAWSGSGSTTNDLMNLLSNKKASHDAPSEINASCDAVEDIVTAPSGASKHWLVFNDVNLLAEPFKFSKTLARIIDSANSNTNTSNVELVASLVDTLSLTSATNPESISGTNFEVPVNPRALESQMSPQAIVDEWFPVGVFNRFDTAPADGSHCGEYRIVYANPGRNASDPSLQTGAGRFFTIFESALPNPRPEQGIEGCTSVANFWVSLASSDLTDVERVTMLEEFFYQGLSTQGADGSPVTLAPVVDFAHYNAPLGQVRTNQFLDFRWQLREFRTAVSSTDQVNFEVETVKDNALTEFYDQQAPFNLETSGPVSNINLFNTLRSDFQTTFITDLLPQLISNDATAATSRALINQIGMSVPNRFNEFQSDAQDSSDNINRNTGISLRNNITNTLTNLGSNITQQQLLARAEATSCGGCHQFSNGTSIGTDSTGQSINWPNSAGFVHITEQGNLSPALTDVFLPQREEVLTNFVCEHVSQPKPPTSALENGVTISGITGTAAEEVRFTLEVPEQASGLQFIITGGSGDADLYVKFETPPTEVQSSVPATALECVPFIGGNSETCTMTSAQAGTYHVMVRGFSNFSDVSLTGLFVEAPITSNILENGVAKSELTGTTTEELRFTLEVPEGATGLEFSINGGSGDADLYVKFETPPTQVQAAVPATSLECVPFRGGNVETCTMPSAQNGTYHVMVRGFADFSAVNLTGSFTIP</sequence>
<dbReference type="Pfam" id="PF04151">
    <property type="entry name" value="PPC"/>
    <property type="match status" value="2"/>
</dbReference>
<evidence type="ECO:0000256" key="1">
    <source>
        <dbReference type="SAM" id="SignalP"/>
    </source>
</evidence>
<dbReference type="AlphaFoldDB" id="A0A099KP81"/>
<dbReference type="EMBL" id="JQEC01000033">
    <property type="protein sequence ID" value="KGJ92306.1"/>
    <property type="molecule type" value="Genomic_DNA"/>
</dbReference>
<dbReference type="Gene3D" id="2.60.120.380">
    <property type="match status" value="2"/>
</dbReference>
<dbReference type="InterPro" id="IPR007280">
    <property type="entry name" value="Peptidase_C_arc/bac"/>
</dbReference>
<dbReference type="Proteomes" id="UP000029868">
    <property type="component" value="Unassembled WGS sequence"/>
</dbReference>
<reference evidence="3 4" key="1">
    <citation type="submission" date="2014-08" db="EMBL/GenBank/DDBJ databases">
        <title>Genomic and Phenotypic Diversity of Colwellia psychrerythraea strains from Disparate Marine Basins.</title>
        <authorList>
            <person name="Techtmann S.M."/>
            <person name="Stelling S.C."/>
            <person name="Utturkar S.M."/>
            <person name="Alshibli N."/>
            <person name="Harris A."/>
            <person name="Brown S.D."/>
            <person name="Hazen T.C."/>
        </authorList>
    </citation>
    <scope>NUCLEOTIDE SEQUENCE [LARGE SCALE GENOMIC DNA]</scope>
    <source>
        <strain evidence="3 4">GAB14E</strain>
    </source>
</reference>
<gene>
    <name evidence="3" type="ORF">GAB14E_0428</name>
</gene>
<keyword evidence="1" id="KW-0732">Signal</keyword>
<name>A0A099KP81_COLPS</name>
<organism evidence="3 4">
    <name type="scientific">Colwellia psychrerythraea</name>
    <name type="common">Vibrio psychroerythus</name>
    <dbReference type="NCBI Taxonomy" id="28229"/>
    <lineage>
        <taxon>Bacteria</taxon>
        <taxon>Pseudomonadati</taxon>
        <taxon>Pseudomonadota</taxon>
        <taxon>Gammaproteobacteria</taxon>
        <taxon>Alteromonadales</taxon>
        <taxon>Colwelliaceae</taxon>
        <taxon>Colwellia</taxon>
    </lineage>
</organism>
<feature type="signal peptide" evidence="1">
    <location>
        <begin position="1"/>
        <end position="22"/>
    </location>
</feature>
<evidence type="ECO:0000259" key="2">
    <source>
        <dbReference type="Pfam" id="PF04151"/>
    </source>
</evidence>
<dbReference type="RefSeq" id="WP_033082485.1">
    <property type="nucleotide sequence ID" value="NZ_JQEC01000033.1"/>
</dbReference>